<gene>
    <name evidence="2" type="ORF">MAM_05460</name>
</gene>
<name>A0A0B2WSQ4_METAS</name>
<proteinExistence type="predicted"/>
<evidence type="ECO:0000256" key="1">
    <source>
        <dbReference type="SAM" id="MobiDB-lite"/>
    </source>
</evidence>
<dbReference type="OrthoDB" id="5288318at2759"/>
<sequence length="181" mass="19867">MARFFDLEEEGDDGASHPPEDLITQALQAKSQLQNKTDQLAAVPAAASTHCSESIARAFQCYPIISSIVSSIDLNTLDSLARTCHSLHDGLIQYRNVLVTSTLHCTNEPVPVNPEELLRYRARASNWHYMEDGRSYNGKSGACARDMVDECRRCGEVICRVGFLPASAKLAQDPSKLAASR</sequence>
<dbReference type="AlphaFoldDB" id="A0A0B2WSQ4"/>
<comment type="caution">
    <text evidence="2">The sequence shown here is derived from an EMBL/GenBank/DDBJ whole genome shotgun (WGS) entry which is preliminary data.</text>
</comment>
<reference evidence="2 3" key="1">
    <citation type="journal article" date="2014" name="Proc. Natl. Acad. Sci. U.S.A.">
        <title>Trajectory and genomic determinants of fungal-pathogen speciation and host adaptation.</title>
        <authorList>
            <person name="Hu X."/>
            <person name="Xiao G."/>
            <person name="Zheng P."/>
            <person name="Shang Y."/>
            <person name="Su Y."/>
            <person name="Zhang X."/>
            <person name="Liu X."/>
            <person name="Zhan S."/>
            <person name="St Leger R.J."/>
            <person name="Wang C."/>
        </authorList>
    </citation>
    <scope>NUCLEOTIDE SEQUENCE [LARGE SCALE GENOMIC DNA]</scope>
    <source>
        <strain evidence="2 3">ARSEF 1941</strain>
    </source>
</reference>
<dbReference type="Proteomes" id="UP000030816">
    <property type="component" value="Unassembled WGS sequence"/>
</dbReference>
<dbReference type="RefSeq" id="XP_040677583.1">
    <property type="nucleotide sequence ID" value="XM_040824258.1"/>
</dbReference>
<dbReference type="GeneID" id="63739915"/>
<accession>A0A0B2WSQ4</accession>
<evidence type="ECO:0000313" key="3">
    <source>
        <dbReference type="Proteomes" id="UP000030816"/>
    </source>
</evidence>
<feature type="region of interest" description="Disordered" evidence="1">
    <location>
        <begin position="1"/>
        <end position="20"/>
    </location>
</feature>
<keyword evidence="3" id="KW-1185">Reference proteome</keyword>
<dbReference type="EMBL" id="AZHE01000014">
    <property type="protein sequence ID" value="KHN96517.1"/>
    <property type="molecule type" value="Genomic_DNA"/>
</dbReference>
<protein>
    <recommendedName>
        <fullName evidence="4">F-box domain-containing protein</fullName>
    </recommendedName>
</protein>
<evidence type="ECO:0008006" key="4">
    <source>
        <dbReference type="Google" id="ProtNLM"/>
    </source>
</evidence>
<organism evidence="2 3">
    <name type="scientific">Metarhizium album (strain ARSEF 1941)</name>
    <dbReference type="NCBI Taxonomy" id="1081103"/>
    <lineage>
        <taxon>Eukaryota</taxon>
        <taxon>Fungi</taxon>
        <taxon>Dikarya</taxon>
        <taxon>Ascomycota</taxon>
        <taxon>Pezizomycotina</taxon>
        <taxon>Sordariomycetes</taxon>
        <taxon>Hypocreomycetidae</taxon>
        <taxon>Hypocreales</taxon>
        <taxon>Clavicipitaceae</taxon>
        <taxon>Metarhizium</taxon>
    </lineage>
</organism>
<dbReference type="HOGENOM" id="CLU_1489333_0_0_1"/>
<dbReference type="STRING" id="1081103.A0A0B2WSQ4"/>
<evidence type="ECO:0000313" key="2">
    <source>
        <dbReference type="EMBL" id="KHN96517.1"/>
    </source>
</evidence>